<gene>
    <name evidence="8" type="ORF">C3430_10615</name>
</gene>
<feature type="transmembrane region" description="Helical" evidence="7">
    <location>
        <begin position="636"/>
        <end position="653"/>
    </location>
</feature>
<feature type="transmembrane region" description="Helical" evidence="7">
    <location>
        <begin position="401"/>
        <end position="426"/>
    </location>
</feature>
<keyword evidence="3 7" id="KW-0812">Transmembrane</keyword>
<feature type="transmembrane region" description="Helical" evidence="7">
    <location>
        <begin position="584"/>
        <end position="605"/>
    </location>
</feature>
<proteinExistence type="inferred from homology"/>
<evidence type="ECO:0000313" key="9">
    <source>
        <dbReference type="Proteomes" id="UP000237003"/>
    </source>
</evidence>
<comment type="similarity">
    <text evidence="2">Belongs to the oxidase-dependent Fe transporter (OFeT) (TC 9.A.10.1) family.</text>
</comment>
<feature type="transmembrane region" description="Helical" evidence="7">
    <location>
        <begin position="511"/>
        <end position="528"/>
    </location>
</feature>
<dbReference type="GO" id="GO:0033573">
    <property type="term" value="C:high-affinity iron permease complex"/>
    <property type="evidence" value="ECO:0007669"/>
    <property type="project" value="InterPro"/>
</dbReference>
<evidence type="ECO:0000256" key="6">
    <source>
        <dbReference type="SAM" id="MobiDB-lite"/>
    </source>
</evidence>
<evidence type="ECO:0000313" key="8">
    <source>
        <dbReference type="EMBL" id="POU65749.1"/>
    </source>
</evidence>
<keyword evidence="5 7" id="KW-0472">Membrane</keyword>
<comment type="subcellular location">
    <subcellularLocation>
        <location evidence="1">Membrane</location>
        <topology evidence="1">Multi-pass membrane protein</topology>
    </subcellularLocation>
</comment>
<protein>
    <submittedName>
        <fullName evidence="8">Iron permease</fullName>
    </submittedName>
</protein>
<dbReference type="InterPro" id="IPR004923">
    <property type="entry name" value="FTR1/Fip1/EfeU"/>
</dbReference>
<comment type="caution">
    <text evidence="8">The sequence shown here is derived from an EMBL/GenBank/DDBJ whole genome shotgun (WGS) entry which is preliminary data.</text>
</comment>
<feature type="transmembrane region" description="Helical" evidence="7">
    <location>
        <begin position="438"/>
        <end position="461"/>
    </location>
</feature>
<feature type="region of interest" description="Disordered" evidence="6">
    <location>
        <begin position="266"/>
        <end position="287"/>
    </location>
</feature>
<dbReference type="STRING" id="35703.AL524_17295"/>
<feature type="transmembrane region" description="Helical" evidence="7">
    <location>
        <begin position="473"/>
        <end position="491"/>
    </location>
</feature>
<evidence type="ECO:0000256" key="4">
    <source>
        <dbReference type="ARBA" id="ARBA00022989"/>
    </source>
</evidence>
<dbReference type="PANTHER" id="PTHR31632">
    <property type="entry name" value="IRON TRANSPORTER FTH1"/>
    <property type="match status" value="1"/>
</dbReference>
<keyword evidence="4 7" id="KW-1133">Transmembrane helix</keyword>
<evidence type="ECO:0000256" key="1">
    <source>
        <dbReference type="ARBA" id="ARBA00004141"/>
    </source>
</evidence>
<feature type="transmembrane region" description="Helical" evidence="7">
    <location>
        <begin position="548"/>
        <end position="572"/>
    </location>
</feature>
<dbReference type="GO" id="GO:0015093">
    <property type="term" value="F:ferrous iron transmembrane transporter activity"/>
    <property type="evidence" value="ECO:0007669"/>
    <property type="project" value="TreeGrafter"/>
</dbReference>
<evidence type="ECO:0000256" key="2">
    <source>
        <dbReference type="ARBA" id="ARBA00008333"/>
    </source>
</evidence>
<dbReference type="PANTHER" id="PTHR31632:SF2">
    <property type="entry name" value="PLASMA MEMBRANE IRON PERMEASE"/>
    <property type="match status" value="1"/>
</dbReference>
<accession>A0A2S4RY91</accession>
<dbReference type="AlphaFoldDB" id="A0A2S4RY91"/>
<sequence length="668" mass="74602">MSCTNDAKIDNDNNYHLYYWVRAVRKSCLSLLVFVCSLFVSVSVWATYHAPFIDDIEQRLDKTAELYSQQRTDEARRTVQMAYFEVFENLEGPIRINISASKSYEMESAFGEIRRMIGDKKSLSEVQAKIDWLKASLREVEPVLDGGHRLVAEEQHSALSRTDIALHWQESFRIIDDLLARAVSDYQAGNFTTASQHVQQAHYQGFKNSEMEMSVRQNRSAKDAAAINQQFSALIALTAQPERLNDVAYQVTTLLQDIEDILPGLPTTRDDQQITAPQSAGSHPAAEEANVRTNWAEVASGINQSIQAAITRYQGGDAQSAILDVQDSYFDRFEASGMENKIGSRNPAFKTTLEAYFTRLVSLMKAGQPVERLNAEADALAQDLQNAVTMLGEGEETQWSLLLYSLMIIVREGLEALLIVAAIVAYMVKNNHQDKLPLIRQSVIAALIASVITAAIFQLLFTNSGASRELLEGVTMLIAMVMLFFMSYWLLSKVEARHWKAWLEGKLSHSLSRGSLVGLWLTSFLAVYREGAETVLFYYALIGDAKDVAGHMAIGAGFVIGCVVLLAAWLIMRYSVVRLPLKPFFMFTGSFMYLMAFVFAGKGVLELVEGKLFQPTLLNGFPEISWLGIYPYMETLLPQAVLLLAALVALWVMRRKSAVPGETIKNNP</sequence>
<name>A0A2S4RY91_CITAM</name>
<evidence type="ECO:0000256" key="7">
    <source>
        <dbReference type="SAM" id="Phobius"/>
    </source>
</evidence>
<reference evidence="8 9" key="1">
    <citation type="submission" date="2018-01" db="EMBL/GenBank/DDBJ databases">
        <title>Complete genome sequences of 14 Citrobacter spp. isolated from plant in Canada.</title>
        <authorList>
            <person name="Bhandare S.G."/>
            <person name="Colavecchio A."/>
            <person name="Jeukens J."/>
            <person name="Emond-Rheault J.-G."/>
            <person name="Freschi L."/>
            <person name="Hamel J."/>
            <person name="Kukavica-Ibrulj I."/>
            <person name="Levesque R."/>
            <person name="Goodridge L."/>
        </authorList>
    </citation>
    <scope>NUCLEOTIDE SEQUENCE [LARGE SCALE GENOMIC DNA]</scope>
    <source>
        <strain evidence="8 9">S1285</strain>
    </source>
</reference>
<evidence type="ECO:0000256" key="5">
    <source>
        <dbReference type="ARBA" id="ARBA00023136"/>
    </source>
</evidence>
<dbReference type="Pfam" id="PF03239">
    <property type="entry name" value="FTR1"/>
    <property type="match status" value="1"/>
</dbReference>
<dbReference type="EMBL" id="PQLX01000003">
    <property type="protein sequence ID" value="POU65749.1"/>
    <property type="molecule type" value="Genomic_DNA"/>
</dbReference>
<evidence type="ECO:0000256" key="3">
    <source>
        <dbReference type="ARBA" id="ARBA00022692"/>
    </source>
</evidence>
<dbReference type="Proteomes" id="UP000237003">
    <property type="component" value="Unassembled WGS sequence"/>
</dbReference>
<feature type="transmembrane region" description="Helical" evidence="7">
    <location>
        <begin position="28"/>
        <end position="48"/>
    </location>
</feature>
<organism evidence="8 9">
    <name type="scientific">Citrobacter amalonaticus</name>
    <dbReference type="NCBI Taxonomy" id="35703"/>
    <lineage>
        <taxon>Bacteria</taxon>
        <taxon>Pseudomonadati</taxon>
        <taxon>Pseudomonadota</taxon>
        <taxon>Gammaproteobacteria</taxon>
        <taxon>Enterobacterales</taxon>
        <taxon>Enterobacteriaceae</taxon>
        <taxon>Citrobacter</taxon>
    </lineage>
</organism>